<keyword evidence="1" id="KW-0472">Membrane</keyword>
<dbReference type="VEuPathDB" id="MicrosporidiaDB:Eint_080520"/>
<dbReference type="Proteomes" id="UP000002313">
    <property type="component" value="Chromosome VIII"/>
</dbReference>
<dbReference type="OrthoDB" id="2190586at2759"/>
<dbReference type="EMBL" id="CP001949">
    <property type="protein sequence ID" value="ADM11987.1"/>
    <property type="molecule type" value="Genomic_DNA"/>
</dbReference>
<dbReference type="RefSeq" id="XP_003073347.1">
    <property type="nucleotide sequence ID" value="XM_003073301.1"/>
</dbReference>
<name>E0S8J3_ENCIT</name>
<dbReference type="KEGG" id="ein:Eint_080520"/>
<gene>
    <name evidence="2" type="ORF">Eint_080520</name>
</gene>
<reference evidence="2 3" key="1">
    <citation type="journal article" date="2010" name="Nat. Commun.">
        <title>The complete sequence of the smallest known nuclear genome from the microsporidian Encephalitozoon intestinalis.</title>
        <authorList>
            <person name="Corradi N."/>
            <person name="Pombert J.-F."/>
            <person name="Farinelli L."/>
            <person name="Didier E.S."/>
            <person name="Keeling P.J."/>
        </authorList>
    </citation>
    <scope>NUCLEOTIDE SEQUENCE [LARGE SCALE GENOMIC DNA]</scope>
    <source>
        <strain evidence="2 3">ATCC 50506</strain>
    </source>
</reference>
<accession>E0S8J3</accession>
<keyword evidence="1" id="KW-1133">Transmembrane helix</keyword>
<sequence>MKIIKSLRFGSNSLTPKLLAIAGIMMVIIMCMMMFPSPKEINSKIETPNDEFQTRTYLNASKEMREELKIKREDFEGFYFTLRLINPMRDRVVMIVNGTKIKTIVSSKYIIRLVETIDNEEKSPFYFIFLSYLIGSLYFPAGTINFISNSEGVWYNGVCYTGHPSIFRRICLLLIKDIK</sequence>
<protein>
    <submittedName>
        <fullName evidence="2">Uncharacterized protein</fullName>
    </submittedName>
</protein>
<dbReference type="GeneID" id="9698172"/>
<keyword evidence="3" id="KW-1185">Reference proteome</keyword>
<dbReference type="HOGENOM" id="CLU_1503424_0_0_1"/>
<keyword evidence="1" id="KW-0812">Transmembrane</keyword>
<proteinExistence type="predicted"/>
<dbReference type="AlphaFoldDB" id="E0S8J3"/>
<organism evidence="2 3">
    <name type="scientific">Encephalitozoon intestinalis (strain ATCC 50506)</name>
    <name type="common">Microsporidian parasite</name>
    <name type="synonym">Septata intestinalis</name>
    <dbReference type="NCBI Taxonomy" id="876142"/>
    <lineage>
        <taxon>Eukaryota</taxon>
        <taxon>Fungi</taxon>
        <taxon>Fungi incertae sedis</taxon>
        <taxon>Microsporidia</taxon>
        <taxon>Unikaryonidae</taxon>
        <taxon>Encephalitozoon</taxon>
    </lineage>
</organism>
<feature type="transmembrane region" description="Helical" evidence="1">
    <location>
        <begin position="18"/>
        <end position="35"/>
    </location>
</feature>
<evidence type="ECO:0000313" key="2">
    <source>
        <dbReference type="EMBL" id="ADM11987.1"/>
    </source>
</evidence>
<evidence type="ECO:0000313" key="3">
    <source>
        <dbReference type="Proteomes" id="UP000002313"/>
    </source>
</evidence>
<feature type="transmembrane region" description="Helical" evidence="1">
    <location>
        <begin position="125"/>
        <end position="147"/>
    </location>
</feature>
<reference evidence="2 3" key="2">
    <citation type="journal article" date="2012" name="Proc. Natl. Acad. Sci. U.S.A.">
        <title>Gain and loss of multiple functionally related, horizontally transferred genes in the reduced genomes of two microsporidian parasites.</title>
        <authorList>
            <person name="Pombert J.-F."/>
            <person name="Selman M."/>
            <person name="Burki F."/>
            <person name="Bardell F.T."/>
            <person name="Farinelli L."/>
            <person name="Solter L.F."/>
            <person name="Whitman D.W."/>
            <person name="Weiss L.M."/>
            <person name="Corradi N."/>
            <person name="Keeling P.J."/>
        </authorList>
    </citation>
    <scope>NUCLEOTIDE SEQUENCE [LARGE SCALE GENOMIC DNA]</scope>
    <source>
        <strain evidence="2 3">ATCC 50506</strain>
    </source>
</reference>
<evidence type="ECO:0000256" key="1">
    <source>
        <dbReference type="SAM" id="Phobius"/>
    </source>
</evidence>